<evidence type="ECO:0000313" key="2">
    <source>
        <dbReference type="Proteomes" id="UP000182114"/>
    </source>
</evidence>
<dbReference type="Proteomes" id="UP000182114">
    <property type="component" value="Unassembled WGS sequence"/>
</dbReference>
<dbReference type="Pfam" id="PF13310">
    <property type="entry name" value="Virulence_RhuM"/>
    <property type="match status" value="1"/>
</dbReference>
<gene>
    <name evidence="1" type="ORF">SAMN04487992_10626</name>
</gene>
<keyword evidence="2" id="KW-1185">Reference proteome</keyword>
<name>A0A1G7HEW7_9FLAO</name>
<dbReference type="InterPro" id="IPR011204">
    <property type="entry name" value="Virulence_RhuM-like"/>
</dbReference>
<sequence length="80" mass="9184">MSKDSVVAKFATTALDGKTYQTEHYNLDVIISVGYRVKSKQGTQFRIWATQTLKDHLVQGYTILYSLHNILTMNRLNYAL</sequence>
<reference evidence="2" key="1">
    <citation type="submission" date="2016-10" db="EMBL/GenBank/DDBJ databases">
        <authorList>
            <person name="Varghese N."/>
            <person name="Submissions S."/>
        </authorList>
    </citation>
    <scope>NUCLEOTIDE SEQUENCE [LARGE SCALE GENOMIC DNA]</scope>
    <source>
        <strain evidence="2">DSM 24729</strain>
    </source>
</reference>
<proteinExistence type="predicted"/>
<dbReference type="PANTHER" id="PTHR35810">
    <property type="entry name" value="CYTOPLASMIC PROTEIN-RELATED"/>
    <property type="match status" value="1"/>
</dbReference>
<dbReference type="RefSeq" id="WP_074538411.1">
    <property type="nucleotide sequence ID" value="NZ_FNBD01000006.1"/>
</dbReference>
<dbReference type="AlphaFoldDB" id="A0A1G7HEW7"/>
<dbReference type="PANTHER" id="PTHR35810:SF1">
    <property type="entry name" value="CYTOPLASMIC PROTEIN"/>
    <property type="match status" value="1"/>
</dbReference>
<dbReference type="EMBL" id="FNBD01000006">
    <property type="protein sequence ID" value="SDE98886.1"/>
    <property type="molecule type" value="Genomic_DNA"/>
</dbReference>
<protein>
    <submittedName>
        <fullName evidence="1">Virulence protein RhuM family protein</fullName>
    </submittedName>
</protein>
<evidence type="ECO:0000313" key="1">
    <source>
        <dbReference type="EMBL" id="SDE98886.1"/>
    </source>
</evidence>
<accession>A0A1G7HEW7</accession>
<organism evidence="1 2">
    <name type="scientific">Cellulophaga baltica</name>
    <dbReference type="NCBI Taxonomy" id="76594"/>
    <lineage>
        <taxon>Bacteria</taxon>
        <taxon>Pseudomonadati</taxon>
        <taxon>Bacteroidota</taxon>
        <taxon>Flavobacteriia</taxon>
        <taxon>Flavobacteriales</taxon>
        <taxon>Flavobacteriaceae</taxon>
        <taxon>Cellulophaga</taxon>
    </lineage>
</organism>